<organism evidence="1 2">
    <name type="scientific">Pseudoxanthomonas indica</name>
    <dbReference type="NCBI Taxonomy" id="428993"/>
    <lineage>
        <taxon>Bacteria</taxon>
        <taxon>Pseudomonadati</taxon>
        <taxon>Pseudomonadota</taxon>
        <taxon>Gammaproteobacteria</taxon>
        <taxon>Lysobacterales</taxon>
        <taxon>Lysobacteraceae</taxon>
        <taxon>Pseudoxanthomonas</taxon>
    </lineage>
</organism>
<evidence type="ECO:0000313" key="2">
    <source>
        <dbReference type="Proteomes" id="UP000190341"/>
    </source>
</evidence>
<dbReference type="RefSeq" id="WP_079725629.1">
    <property type="nucleotide sequence ID" value="NZ_BMCL01000001.1"/>
</dbReference>
<dbReference type="Proteomes" id="UP000190341">
    <property type="component" value="Unassembled WGS sequence"/>
</dbReference>
<dbReference type="AlphaFoldDB" id="A0A1T5LVV7"/>
<keyword evidence="2" id="KW-1185">Reference proteome</keyword>
<sequence>MSLDLNLPMLASQARCVVQAAERVIDETNLHEDDARENLDNVSWLLLTAKNIIQQLEQGLDDAAIPKETQ</sequence>
<dbReference type="EMBL" id="FUZV01000002">
    <property type="protein sequence ID" value="SKC80136.1"/>
    <property type="molecule type" value="Genomic_DNA"/>
</dbReference>
<dbReference type="STRING" id="428993.SAMN06296058_3219"/>
<evidence type="ECO:0000313" key="1">
    <source>
        <dbReference type="EMBL" id="SKC80136.1"/>
    </source>
</evidence>
<proteinExistence type="predicted"/>
<protein>
    <submittedName>
        <fullName evidence="1">Uncharacterized protein</fullName>
    </submittedName>
</protein>
<gene>
    <name evidence="1" type="ORF">SAMN06296058_3219</name>
</gene>
<reference evidence="1 2" key="1">
    <citation type="submission" date="2017-02" db="EMBL/GenBank/DDBJ databases">
        <authorList>
            <person name="Peterson S.W."/>
        </authorList>
    </citation>
    <scope>NUCLEOTIDE SEQUENCE [LARGE SCALE GENOMIC DNA]</scope>
    <source>
        <strain evidence="1 2">P15</strain>
    </source>
</reference>
<name>A0A1T5LVV7_9GAMM</name>
<accession>A0A1T5LVV7</accession>